<name>A0ABV6RZI6_9GAMM</name>
<evidence type="ECO:0000256" key="1">
    <source>
        <dbReference type="SAM" id="SignalP"/>
    </source>
</evidence>
<accession>A0ABV6RZI6</accession>
<evidence type="ECO:0000313" key="3">
    <source>
        <dbReference type="EMBL" id="MFC0682387.1"/>
    </source>
</evidence>
<dbReference type="EMBL" id="JBHLTG010000013">
    <property type="protein sequence ID" value="MFC0682387.1"/>
    <property type="molecule type" value="Genomic_DNA"/>
</dbReference>
<feature type="chain" id="PRO_5046005273" description="Fibronectin type-III domain-containing protein" evidence="1">
    <location>
        <begin position="30"/>
        <end position="553"/>
    </location>
</feature>
<proteinExistence type="predicted"/>
<dbReference type="InterPro" id="IPR036691">
    <property type="entry name" value="Endo/exonu/phosph_ase_sf"/>
</dbReference>
<dbReference type="Proteomes" id="UP001589896">
    <property type="component" value="Unassembled WGS sequence"/>
</dbReference>
<feature type="signal peptide" evidence="1">
    <location>
        <begin position="1"/>
        <end position="29"/>
    </location>
</feature>
<protein>
    <recommendedName>
        <fullName evidence="2">Fibronectin type-III domain-containing protein</fullName>
    </recommendedName>
</protein>
<feature type="domain" description="Fibronectin type-III" evidence="2">
    <location>
        <begin position="41"/>
        <end position="130"/>
    </location>
</feature>
<dbReference type="RefSeq" id="WP_386676365.1">
    <property type="nucleotide sequence ID" value="NZ_JBHLTG010000013.1"/>
</dbReference>
<dbReference type="InterPro" id="IPR013783">
    <property type="entry name" value="Ig-like_fold"/>
</dbReference>
<dbReference type="Gene3D" id="3.60.10.10">
    <property type="entry name" value="Endonuclease/exonuclease/phosphatase"/>
    <property type="match status" value="1"/>
</dbReference>
<dbReference type="InterPro" id="IPR036116">
    <property type="entry name" value="FN3_sf"/>
</dbReference>
<reference evidence="3 4" key="1">
    <citation type="submission" date="2024-09" db="EMBL/GenBank/DDBJ databases">
        <authorList>
            <person name="Sun Q."/>
            <person name="Mori K."/>
        </authorList>
    </citation>
    <scope>NUCLEOTIDE SEQUENCE [LARGE SCALE GENOMIC DNA]</scope>
    <source>
        <strain evidence="3 4">KCTC 23076</strain>
    </source>
</reference>
<evidence type="ECO:0000313" key="4">
    <source>
        <dbReference type="Proteomes" id="UP001589896"/>
    </source>
</evidence>
<keyword evidence="4" id="KW-1185">Reference proteome</keyword>
<sequence>MKRKALVAFGLSAMLSVGLVPASAVPAQASSGVIALAPAAALPAPAIRAAGGAGSITVAWSKIPGAVSYTVEYSTSSTFRSAKKVSVSATKGVKVLTGVQNDVAYFVRVRAVAGAGSTSSVSVVKKAIPDTGYPRELTVTVAPAGKDKVKVSWAGQGRATKVGVLAGSNSIVTKHLFRSAWYPATVTSIVLTVPAQYRDEMGTGSGNPIHVKVATYNSLSASTSMPTASDPAKAYRLTRAGSYTWASAIAPVSDALRVATWNVKSVTSSASLGGYTWKERRYKVRNGILASGAALVGAQEIPASDAGLGNGKLQWEDLRDLLAPSGFAIANEPVQTPREMNTTAGAQLYYKTAELERLSGGFVSPRSMGISWPSGLLDRLWSWAKFRVKATGAVFYAASVHLPTDDGRDLSELRVREIKAISSHLTNLAGGRPIVILADLNNSVLKSATGPDNALRLAGWYDAASAVKRSGTQYSTVNTTNQVDNLSKPGFPYTPYRALHVAGRVDYIMTKNAPGAARYANQLVLTSAGNFDTAFQGSDHNLQWADIGIPGGS</sequence>
<dbReference type="PROSITE" id="PS50853">
    <property type="entry name" value="FN3"/>
    <property type="match status" value="1"/>
</dbReference>
<comment type="caution">
    <text evidence="3">The sequence shown here is derived from an EMBL/GenBank/DDBJ whole genome shotgun (WGS) entry which is preliminary data.</text>
</comment>
<dbReference type="SUPFAM" id="SSF56219">
    <property type="entry name" value="DNase I-like"/>
    <property type="match status" value="1"/>
</dbReference>
<organism evidence="3 4">
    <name type="scientific">Lysobacter korlensis</name>
    <dbReference type="NCBI Taxonomy" id="553636"/>
    <lineage>
        <taxon>Bacteria</taxon>
        <taxon>Pseudomonadati</taxon>
        <taxon>Pseudomonadota</taxon>
        <taxon>Gammaproteobacteria</taxon>
        <taxon>Lysobacterales</taxon>
        <taxon>Lysobacteraceae</taxon>
        <taxon>Lysobacter</taxon>
    </lineage>
</organism>
<dbReference type="Gene3D" id="2.60.40.10">
    <property type="entry name" value="Immunoglobulins"/>
    <property type="match status" value="1"/>
</dbReference>
<evidence type="ECO:0000259" key="2">
    <source>
        <dbReference type="PROSITE" id="PS50853"/>
    </source>
</evidence>
<dbReference type="SMART" id="SM00060">
    <property type="entry name" value="FN3"/>
    <property type="match status" value="1"/>
</dbReference>
<keyword evidence="1" id="KW-0732">Signal</keyword>
<gene>
    <name evidence="3" type="ORF">ACFFGH_31545</name>
</gene>
<dbReference type="SUPFAM" id="SSF49265">
    <property type="entry name" value="Fibronectin type III"/>
    <property type="match status" value="1"/>
</dbReference>
<dbReference type="CDD" id="cd00063">
    <property type="entry name" value="FN3"/>
    <property type="match status" value="1"/>
</dbReference>
<dbReference type="InterPro" id="IPR003961">
    <property type="entry name" value="FN3_dom"/>
</dbReference>